<evidence type="ECO:0000313" key="4">
    <source>
        <dbReference type="EMBL" id="CAF3710736.1"/>
    </source>
</evidence>
<accession>A0A818VCJ7</accession>
<dbReference type="GO" id="GO:0005737">
    <property type="term" value="C:cytoplasm"/>
    <property type="evidence" value="ECO:0007669"/>
    <property type="project" value="TreeGrafter"/>
</dbReference>
<comment type="caution">
    <text evidence="4">The sequence shown here is derived from an EMBL/GenBank/DDBJ whole genome shotgun (WGS) entry which is preliminary data.</text>
</comment>
<keyword evidence="1" id="KW-0812">Transmembrane</keyword>
<name>A0A818VCJ7_9BILA</name>
<evidence type="ECO:0000256" key="1">
    <source>
        <dbReference type="SAM" id="Phobius"/>
    </source>
</evidence>
<reference evidence="4" key="1">
    <citation type="submission" date="2021-02" db="EMBL/GenBank/DDBJ databases">
        <authorList>
            <person name="Nowell W R."/>
        </authorList>
    </citation>
    <scope>NUCLEOTIDE SEQUENCE</scope>
</reference>
<dbReference type="PANTHER" id="PTHR45694:SF5">
    <property type="entry name" value="GLUTAREDOXIN 2"/>
    <property type="match status" value="1"/>
</dbReference>
<keyword evidence="1" id="KW-1133">Transmembrane helix</keyword>
<dbReference type="CDD" id="cd03419">
    <property type="entry name" value="GRX_GRXh_1_2_like"/>
    <property type="match status" value="1"/>
</dbReference>
<feature type="transmembrane region" description="Helical" evidence="1">
    <location>
        <begin position="7"/>
        <end position="24"/>
    </location>
</feature>
<gene>
    <name evidence="3" type="ORF">IZO911_LOCUS11161</name>
    <name evidence="4" type="ORF">KXQ929_LOCUS11718</name>
</gene>
<evidence type="ECO:0000259" key="2">
    <source>
        <dbReference type="Pfam" id="PF00462"/>
    </source>
</evidence>
<dbReference type="Proteomes" id="UP000663860">
    <property type="component" value="Unassembled WGS sequence"/>
</dbReference>
<dbReference type="InterPro" id="IPR014025">
    <property type="entry name" value="Glutaredoxin_subgr"/>
</dbReference>
<dbReference type="InterPro" id="IPR002109">
    <property type="entry name" value="Glutaredoxin"/>
</dbReference>
<evidence type="ECO:0000313" key="5">
    <source>
        <dbReference type="Proteomes" id="UP000663868"/>
    </source>
</evidence>
<dbReference type="FunFam" id="3.40.30.10:FF:000093">
    <property type="entry name" value="Glutaredoxin 2"/>
    <property type="match status" value="1"/>
</dbReference>
<sequence>MMRVKTCIWLTLFIFIFSIVVIYISRGTNTKVGMGSILSSSDSPSSSSDLSVSDHIQQLIKKYPVMVFSKSYCPYSKKAKSILSRYKLGNNYHVLELDQLPSKADAYQDELGKLTGARSVPRVFIGGKFIGGGDDTSALEKRGELVKLLKQANAIVD</sequence>
<dbReference type="Gene3D" id="3.40.30.10">
    <property type="entry name" value="Glutaredoxin"/>
    <property type="match status" value="1"/>
</dbReference>
<dbReference type="SUPFAM" id="SSF52833">
    <property type="entry name" value="Thioredoxin-like"/>
    <property type="match status" value="1"/>
</dbReference>
<dbReference type="GO" id="GO:0034599">
    <property type="term" value="P:cellular response to oxidative stress"/>
    <property type="evidence" value="ECO:0007669"/>
    <property type="project" value="TreeGrafter"/>
</dbReference>
<protein>
    <recommendedName>
        <fullName evidence="2">Glutaredoxin domain-containing protein</fullName>
    </recommendedName>
</protein>
<dbReference type="EMBL" id="CAJNOE010000083">
    <property type="protein sequence ID" value="CAF0880519.1"/>
    <property type="molecule type" value="Genomic_DNA"/>
</dbReference>
<dbReference type="PANTHER" id="PTHR45694">
    <property type="entry name" value="GLUTAREDOXIN 2"/>
    <property type="match status" value="1"/>
</dbReference>
<dbReference type="AlphaFoldDB" id="A0A818VCJ7"/>
<organism evidence="4 5">
    <name type="scientific">Adineta steineri</name>
    <dbReference type="NCBI Taxonomy" id="433720"/>
    <lineage>
        <taxon>Eukaryota</taxon>
        <taxon>Metazoa</taxon>
        <taxon>Spiralia</taxon>
        <taxon>Gnathifera</taxon>
        <taxon>Rotifera</taxon>
        <taxon>Eurotatoria</taxon>
        <taxon>Bdelloidea</taxon>
        <taxon>Adinetida</taxon>
        <taxon>Adinetidae</taxon>
        <taxon>Adineta</taxon>
    </lineage>
</organism>
<dbReference type="PROSITE" id="PS51354">
    <property type="entry name" value="GLUTAREDOXIN_2"/>
    <property type="match status" value="1"/>
</dbReference>
<dbReference type="NCBIfam" id="TIGR02180">
    <property type="entry name" value="GRX_euk"/>
    <property type="match status" value="1"/>
</dbReference>
<dbReference type="InterPro" id="IPR036249">
    <property type="entry name" value="Thioredoxin-like_sf"/>
</dbReference>
<evidence type="ECO:0000313" key="3">
    <source>
        <dbReference type="EMBL" id="CAF0880519.1"/>
    </source>
</evidence>
<dbReference type="InterPro" id="IPR011899">
    <property type="entry name" value="Glutaredoxin_euk/vir"/>
</dbReference>
<dbReference type="GO" id="GO:0015038">
    <property type="term" value="F:glutathione disulfide oxidoreductase activity"/>
    <property type="evidence" value="ECO:0007669"/>
    <property type="project" value="TreeGrafter"/>
</dbReference>
<dbReference type="PRINTS" id="PR00160">
    <property type="entry name" value="GLUTAREDOXIN"/>
</dbReference>
<dbReference type="Pfam" id="PF00462">
    <property type="entry name" value="Glutaredoxin"/>
    <property type="match status" value="1"/>
</dbReference>
<keyword evidence="1" id="KW-0472">Membrane</keyword>
<proteinExistence type="predicted"/>
<dbReference type="Proteomes" id="UP000663868">
    <property type="component" value="Unassembled WGS sequence"/>
</dbReference>
<feature type="domain" description="Glutaredoxin" evidence="2">
    <location>
        <begin position="65"/>
        <end position="130"/>
    </location>
</feature>
<dbReference type="EMBL" id="CAJOBB010000584">
    <property type="protein sequence ID" value="CAF3710736.1"/>
    <property type="molecule type" value="Genomic_DNA"/>
</dbReference>